<evidence type="ECO:0000256" key="12">
    <source>
        <dbReference type="ARBA" id="ARBA00033024"/>
    </source>
</evidence>
<dbReference type="PROSITE" id="PS51498">
    <property type="entry name" value="MABP"/>
    <property type="match status" value="1"/>
</dbReference>
<evidence type="ECO:0000256" key="14">
    <source>
        <dbReference type="SAM" id="MobiDB-lite"/>
    </source>
</evidence>
<evidence type="ECO:0000256" key="11">
    <source>
        <dbReference type="ARBA" id="ARBA00033002"/>
    </source>
</evidence>
<comment type="subcellular location">
    <subcellularLocation>
        <location evidence="1">Cytoplasm</location>
    </subcellularLocation>
    <subcellularLocation>
        <location evidence="2">Late endosome membrane</location>
        <topology evidence="2">Peripheral membrane protein</topology>
    </subcellularLocation>
</comment>
<dbReference type="InterPro" id="IPR023341">
    <property type="entry name" value="MABP"/>
</dbReference>
<dbReference type="InterPro" id="IPR040335">
    <property type="entry name" value="MVB12A"/>
</dbReference>
<evidence type="ECO:0000256" key="10">
    <source>
        <dbReference type="ARBA" id="ARBA00023136"/>
    </source>
</evidence>
<evidence type="ECO:0000256" key="5">
    <source>
        <dbReference type="ARBA" id="ARBA00022448"/>
    </source>
</evidence>
<evidence type="ECO:0000256" key="4">
    <source>
        <dbReference type="ARBA" id="ARBA00017653"/>
    </source>
</evidence>
<comment type="similarity">
    <text evidence="3">Belongs to the MVB12 family.</text>
</comment>
<gene>
    <name evidence="17" type="primary">Dvir\GJ16368</name>
    <name evidence="17" type="ORF">Dvir_GJ16368</name>
</gene>
<evidence type="ECO:0000256" key="2">
    <source>
        <dbReference type="ARBA" id="ARBA00004633"/>
    </source>
</evidence>
<dbReference type="Gene3D" id="2.100.10.50">
    <property type="match status" value="1"/>
</dbReference>
<evidence type="ECO:0000256" key="6">
    <source>
        <dbReference type="ARBA" id="ARBA00022490"/>
    </source>
</evidence>
<dbReference type="eggNOG" id="KOG4000">
    <property type="taxonomic scope" value="Eukaryota"/>
</dbReference>
<dbReference type="PANTHER" id="PTHR31612">
    <property type="entry name" value="MULTIVESICULAR BODY SUBUNIT 12A"/>
    <property type="match status" value="1"/>
</dbReference>
<dbReference type="EMBL" id="CH940653">
    <property type="protein sequence ID" value="KRF80831.1"/>
    <property type="molecule type" value="Genomic_DNA"/>
</dbReference>
<keyword evidence="8" id="KW-0653">Protein transport</keyword>
<evidence type="ECO:0000313" key="17">
    <source>
        <dbReference type="EMBL" id="KRF80831.1"/>
    </source>
</evidence>
<keyword evidence="9" id="KW-0729">SH3-binding</keyword>
<dbReference type="FunCoup" id="A0A0Q9WHM1">
    <property type="interactions" value="347"/>
</dbReference>
<feature type="region of interest" description="Disordered" evidence="14">
    <location>
        <begin position="349"/>
        <end position="373"/>
    </location>
</feature>
<protein>
    <recommendedName>
        <fullName evidence="4">Multivesicular body subunit 12A</fullName>
    </recommendedName>
    <alternativeName>
        <fullName evidence="12">ESCRT-I complex subunit MVB12A</fullName>
    </alternativeName>
    <alternativeName>
        <fullName evidence="11">Protein FAM125A</fullName>
    </alternativeName>
</protein>
<feature type="domain" description="UMA" evidence="15">
    <location>
        <begin position="389"/>
        <end position="433"/>
    </location>
</feature>
<evidence type="ECO:0000259" key="15">
    <source>
        <dbReference type="PROSITE" id="PS51497"/>
    </source>
</evidence>
<dbReference type="Pfam" id="PF10240">
    <property type="entry name" value="DUF2464"/>
    <property type="match status" value="1"/>
</dbReference>
<dbReference type="InterPro" id="IPR018798">
    <property type="entry name" value="MVB12A/B"/>
</dbReference>
<evidence type="ECO:0000256" key="3">
    <source>
        <dbReference type="ARBA" id="ARBA00010432"/>
    </source>
</evidence>
<evidence type="ECO:0000313" key="18">
    <source>
        <dbReference type="Proteomes" id="UP000008792"/>
    </source>
</evidence>
<dbReference type="GO" id="GO:0015031">
    <property type="term" value="P:protein transport"/>
    <property type="evidence" value="ECO:0007669"/>
    <property type="project" value="UniProtKB-KW"/>
</dbReference>
<dbReference type="OrthoDB" id="6021306at2759"/>
<evidence type="ECO:0000256" key="7">
    <source>
        <dbReference type="ARBA" id="ARBA00022753"/>
    </source>
</evidence>
<dbReference type="Proteomes" id="UP000008792">
    <property type="component" value="Unassembled WGS sequence"/>
</dbReference>
<name>A0A0Q9WHM1_DROVI</name>
<organism evidence="17 18">
    <name type="scientific">Drosophila virilis</name>
    <name type="common">Fruit fly</name>
    <dbReference type="NCBI Taxonomy" id="7244"/>
    <lineage>
        <taxon>Eukaryota</taxon>
        <taxon>Metazoa</taxon>
        <taxon>Ecdysozoa</taxon>
        <taxon>Arthropoda</taxon>
        <taxon>Hexapoda</taxon>
        <taxon>Insecta</taxon>
        <taxon>Pterygota</taxon>
        <taxon>Neoptera</taxon>
        <taxon>Endopterygota</taxon>
        <taxon>Diptera</taxon>
        <taxon>Brachycera</taxon>
        <taxon>Muscomorpha</taxon>
        <taxon>Ephydroidea</taxon>
        <taxon>Drosophilidae</taxon>
        <taxon>Drosophila</taxon>
    </lineage>
</organism>
<dbReference type="GO" id="GO:0000813">
    <property type="term" value="C:ESCRT I complex"/>
    <property type="evidence" value="ECO:0007669"/>
    <property type="project" value="InterPro"/>
</dbReference>
<dbReference type="SMR" id="A0A0Q9WHM1"/>
<comment type="function">
    <text evidence="13">Component of the ESCRT-I complex, a regulator of vesicular trafficking process. Required for the sorting of endocytic ubiquitinated cargos into multivesicular bodies.</text>
</comment>
<dbReference type="FunFam" id="2.100.10.50:FF:000002">
    <property type="entry name" value="Multivesicular body subunit 12B"/>
    <property type="match status" value="1"/>
</dbReference>
<keyword evidence="6" id="KW-0963">Cytoplasm</keyword>
<evidence type="ECO:0000259" key="16">
    <source>
        <dbReference type="PROSITE" id="PS51498"/>
    </source>
</evidence>
<dbReference type="GO" id="GO:0005829">
    <property type="term" value="C:cytosol"/>
    <property type="evidence" value="ECO:0007669"/>
    <property type="project" value="TreeGrafter"/>
</dbReference>
<evidence type="ECO:0000256" key="9">
    <source>
        <dbReference type="ARBA" id="ARBA00023036"/>
    </source>
</evidence>
<sequence length="447" mass="49420">MQKPESGHRVQRRSIMNQSWGNAHSENIERAALLEMSLKVALAKSATRRMTRSERKQRIRQPAISTTFSPTHTHTHTHTQLANSRRLDMNKAGKHIQSGSTALAVNTALPPNGLLGPAAAQTAASTNGSATSPMNVFNSIRNFLPDNRPITSLHIVEDFDRCPKNFNAIHRTYDQDADADLWRENNILFGRQTTRYLCLSKSEGLPEYVVETLKVIAEKVPPPKEFSLLSRTADTDQKAWRKRQIAYKLSKRGTVVQAVTDIILCSKLKIAPDGFKLAGDINGVLICYKTGAIPVRLPPPVPGNGCEVELALNRLNLHGQRNSRGPLPQVPATTEHHDYEEIQAHYQINSPQRPAPPRPASTTGAATGTETAGRAGHFGIGTLGTYTELEGVPFAMHAMLQRSQLMTELPTLPEISSLLKTLDYDFQLERQILCTMKSSASKNPFFK</sequence>
<keyword evidence="18" id="KW-1185">Reference proteome</keyword>
<accession>A0A0Q9WHM1</accession>
<dbReference type="InterPro" id="IPR023340">
    <property type="entry name" value="UMA"/>
</dbReference>
<dbReference type="GO" id="GO:0019075">
    <property type="term" value="P:virus maturation"/>
    <property type="evidence" value="ECO:0007669"/>
    <property type="project" value="TreeGrafter"/>
</dbReference>
<dbReference type="PROSITE" id="PS51497">
    <property type="entry name" value="UMA"/>
    <property type="match status" value="1"/>
</dbReference>
<dbReference type="GO" id="GO:0031902">
    <property type="term" value="C:late endosome membrane"/>
    <property type="evidence" value="ECO:0007669"/>
    <property type="project" value="UniProtKB-SubCell"/>
</dbReference>
<dbReference type="GO" id="GO:0042058">
    <property type="term" value="P:regulation of epidermal growth factor receptor signaling pathway"/>
    <property type="evidence" value="ECO:0007669"/>
    <property type="project" value="TreeGrafter"/>
</dbReference>
<evidence type="ECO:0000256" key="13">
    <source>
        <dbReference type="ARBA" id="ARBA00053101"/>
    </source>
</evidence>
<dbReference type="GO" id="GO:0032801">
    <property type="term" value="P:receptor catabolic process"/>
    <property type="evidence" value="ECO:0007669"/>
    <property type="project" value="TreeGrafter"/>
</dbReference>
<proteinExistence type="inferred from homology"/>
<feature type="domain" description="MABP" evidence="16">
    <location>
        <begin position="147"/>
        <end position="292"/>
    </location>
</feature>
<keyword evidence="5" id="KW-0813">Transport</keyword>
<dbReference type="GO" id="GO:0017124">
    <property type="term" value="F:SH3 domain binding"/>
    <property type="evidence" value="ECO:0007669"/>
    <property type="project" value="UniProtKB-KW"/>
</dbReference>
<dbReference type="GO" id="GO:0046755">
    <property type="term" value="P:viral budding"/>
    <property type="evidence" value="ECO:0007669"/>
    <property type="project" value="TreeGrafter"/>
</dbReference>
<feature type="compositionally biased region" description="Low complexity" evidence="14">
    <location>
        <begin position="360"/>
        <end position="373"/>
    </location>
</feature>
<dbReference type="STRING" id="7244.A0A0Q9WHM1"/>
<reference evidence="17 18" key="1">
    <citation type="journal article" date="2007" name="Nature">
        <title>Evolution of genes and genomes on the Drosophila phylogeny.</title>
        <authorList>
            <consortium name="Drosophila 12 Genomes Consortium"/>
            <person name="Clark A.G."/>
            <person name="Eisen M.B."/>
            <person name="Smith D.R."/>
            <person name="Bergman C.M."/>
            <person name="Oliver B."/>
            <person name="Markow T.A."/>
            <person name="Kaufman T.C."/>
            <person name="Kellis M."/>
            <person name="Gelbart W."/>
            <person name="Iyer V.N."/>
            <person name="Pollard D.A."/>
            <person name="Sackton T.B."/>
            <person name="Larracuente A.M."/>
            <person name="Singh N.D."/>
            <person name="Abad J.P."/>
            <person name="Abt D.N."/>
            <person name="Adryan B."/>
            <person name="Aguade M."/>
            <person name="Akashi H."/>
            <person name="Anderson W.W."/>
            <person name="Aquadro C.F."/>
            <person name="Ardell D.H."/>
            <person name="Arguello R."/>
            <person name="Artieri C.G."/>
            <person name="Barbash D.A."/>
            <person name="Barker D."/>
            <person name="Barsanti P."/>
            <person name="Batterham P."/>
            <person name="Batzoglou S."/>
            <person name="Begun D."/>
            <person name="Bhutkar A."/>
            <person name="Blanco E."/>
            <person name="Bosak S.A."/>
            <person name="Bradley R.K."/>
            <person name="Brand A.D."/>
            <person name="Brent M.R."/>
            <person name="Brooks A.N."/>
            <person name="Brown R.H."/>
            <person name="Butlin R.K."/>
            <person name="Caggese C."/>
            <person name="Calvi B.R."/>
            <person name="Bernardo de Carvalho A."/>
            <person name="Caspi A."/>
            <person name="Castrezana S."/>
            <person name="Celniker S.E."/>
            <person name="Chang J.L."/>
            <person name="Chapple C."/>
            <person name="Chatterji S."/>
            <person name="Chinwalla A."/>
            <person name="Civetta A."/>
            <person name="Clifton S.W."/>
            <person name="Comeron J.M."/>
            <person name="Costello J.C."/>
            <person name="Coyne J.A."/>
            <person name="Daub J."/>
            <person name="David R.G."/>
            <person name="Delcher A.L."/>
            <person name="Delehaunty K."/>
            <person name="Do C.B."/>
            <person name="Ebling H."/>
            <person name="Edwards K."/>
            <person name="Eickbush T."/>
            <person name="Evans J.D."/>
            <person name="Filipski A."/>
            <person name="Findeiss S."/>
            <person name="Freyhult E."/>
            <person name="Fulton L."/>
            <person name="Fulton R."/>
            <person name="Garcia A.C."/>
            <person name="Gardiner A."/>
            <person name="Garfield D.A."/>
            <person name="Garvin B.E."/>
            <person name="Gibson G."/>
            <person name="Gilbert D."/>
            <person name="Gnerre S."/>
            <person name="Godfrey J."/>
            <person name="Good R."/>
            <person name="Gotea V."/>
            <person name="Gravely B."/>
            <person name="Greenberg A.J."/>
            <person name="Griffiths-Jones S."/>
            <person name="Gross S."/>
            <person name="Guigo R."/>
            <person name="Gustafson E.A."/>
            <person name="Haerty W."/>
            <person name="Hahn M.W."/>
            <person name="Halligan D.L."/>
            <person name="Halpern A.L."/>
            <person name="Halter G.M."/>
            <person name="Han M.V."/>
            <person name="Heger A."/>
            <person name="Hillier L."/>
            <person name="Hinrichs A.S."/>
            <person name="Holmes I."/>
            <person name="Hoskins R.A."/>
            <person name="Hubisz M.J."/>
            <person name="Hultmark D."/>
            <person name="Huntley M.A."/>
            <person name="Jaffe D.B."/>
            <person name="Jagadeeshan S."/>
            <person name="Jeck W.R."/>
            <person name="Johnson J."/>
            <person name="Jones C.D."/>
            <person name="Jordan W.C."/>
            <person name="Karpen G.H."/>
            <person name="Kataoka E."/>
            <person name="Keightley P.D."/>
            <person name="Kheradpour P."/>
            <person name="Kirkness E.F."/>
            <person name="Koerich L.B."/>
            <person name="Kristiansen K."/>
            <person name="Kudrna D."/>
            <person name="Kulathinal R.J."/>
            <person name="Kumar S."/>
            <person name="Kwok R."/>
            <person name="Lander E."/>
            <person name="Langley C.H."/>
            <person name="Lapoint R."/>
            <person name="Lazzaro B.P."/>
            <person name="Lee S.J."/>
            <person name="Levesque L."/>
            <person name="Li R."/>
            <person name="Lin C.F."/>
            <person name="Lin M.F."/>
            <person name="Lindblad-Toh K."/>
            <person name="Llopart A."/>
            <person name="Long M."/>
            <person name="Low L."/>
            <person name="Lozovsky E."/>
            <person name="Lu J."/>
            <person name="Luo M."/>
            <person name="Machado C.A."/>
            <person name="Makalowski W."/>
            <person name="Marzo M."/>
            <person name="Matsuda M."/>
            <person name="Matzkin L."/>
            <person name="McAllister B."/>
            <person name="McBride C.S."/>
            <person name="McKernan B."/>
            <person name="McKernan K."/>
            <person name="Mendez-Lago M."/>
            <person name="Minx P."/>
            <person name="Mollenhauer M.U."/>
            <person name="Montooth K."/>
            <person name="Mount S.M."/>
            <person name="Mu X."/>
            <person name="Myers E."/>
            <person name="Negre B."/>
            <person name="Newfeld S."/>
            <person name="Nielsen R."/>
            <person name="Noor M.A."/>
            <person name="O'Grady P."/>
            <person name="Pachter L."/>
            <person name="Papaceit M."/>
            <person name="Parisi M.J."/>
            <person name="Parisi M."/>
            <person name="Parts L."/>
            <person name="Pedersen J.S."/>
            <person name="Pesole G."/>
            <person name="Phillippy A.M."/>
            <person name="Ponting C.P."/>
            <person name="Pop M."/>
            <person name="Porcelli D."/>
            <person name="Powell J.R."/>
            <person name="Prohaska S."/>
            <person name="Pruitt K."/>
            <person name="Puig M."/>
            <person name="Quesneville H."/>
            <person name="Ram K.R."/>
            <person name="Rand D."/>
            <person name="Rasmussen M.D."/>
            <person name="Reed L.K."/>
            <person name="Reenan R."/>
            <person name="Reily A."/>
            <person name="Remington K.A."/>
            <person name="Rieger T.T."/>
            <person name="Ritchie M.G."/>
            <person name="Robin C."/>
            <person name="Rogers Y.H."/>
            <person name="Rohde C."/>
            <person name="Rozas J."/>
            <person name="Rubenfield M.J."/>
            <person name="Ruiz A."/>
            <person name="Russo S."/>
            <person name="Salzberg S.L."/>
            <person name="Sanchez-Gracia A."/>
            <person name="Saranga D.J."/>
            <person name="Sato H."/>
            <person name="Schaeffer S.W."/>
            <person name="Schatz M.C."/>
            <person name="Schlenke T."/>
            <person name="Schwartz R."/>
            <person name="Segarra C."/>
            <person name="Singh R.S."/>
            <person name="Sirot L."/>
            <person name="Sirota M."/>
            <person name="Sisneros N.B."/>
            <person name="Smith C.D."/>
            <person name="Smith T.F."/>
            <person name="Spieth J."/>
            <person name="Stage D.E."/>
            <person name="Stark A."/>
            <person name="Stephan W."/>
            <person name="Strausberg R.L."/>
            <person name="Strempel S."/>
            <person name="Sturgill D."/>
            <person name="Sutton G."/>
            <person name="Sutton G.G."/>
            <person name="Tao W."/>
            <person name="Teichmann S."/>
            <person name="Tobari Y.N."/>
            <person name="Tomimura Y."/>
            <person name="Tsolas J.M."/>
            <person name="Valente V.L."/>
            <person name="Venter E."/>
            <person name="Venter J.C."/>
            <person name="Vicario S."/>
            <person name="Vieira F.G."/>
            <person name="Vilella A.J."/>
            <person name="Villasante A."/>
            <person name="Walenz B."/>
            <person name="Wang J."/>
            <person name="Wasserman M."/>
            <person name="Watts T."/>
            <person name="Wilson D."/>
            <person name="Wilson R.K."/>
            <person name="Wing R.A."/>
            <person name="Wolfner M.F."/>
            <person name="Wong A."/>
            <person name="Wong G.K."/>
            <person name="Wu C.I."/>
            <person name="Wu G."/>
            <person name="Yamamoto D."/>
            <person name="Yang H.P."/>
            <person name="Yang S.P."/>
            <person name="Yorke J.A."/>
            <person name="Yoshida K."/>
            <person name="Zdobnov E."/>
            <person name="Zhang P."/>
            <person name="Zhang Y."/>
            <person name="Zimin A.V."/>
            <person name="Baldwin J."/>
            <person name="Abdouelleil A."/>
            <person name="Abdulkadir J."/>
            <person name="Abebe A."/>
            <person name="Abera B."/>
            <person name="Abreu J."/>
            <person name="Acer S.C."/>
            <person name="Aftuck L."/>
            <person name="Alexander A."/>
            <person name="An P."/>
            <person name="Anderson E."/>
            <person name="Anderson S."/>
            <person name="Arachi H."/>
            <person name="Azer M."/>
            <person name="Bachantsang P."/>
            <person name="Barry A."/>
            <person name="Bayul T."/>
            <person name="Berlin A."/>
            <person name="Bessette D."/>
            <person name="Bloom T."/>
            <person name="Blye J."/>
            <person name="Boguslavskiy L."/>
            <person name="Bonnet C."/>
            <person name="Boukhgalter B."/>
            <person name="Bourzgui I."/>
            <person name="Brown A."/>
            <person name="Cahill P."/>
            <person name="Channer S."/>
            <person name="Cheshatsang Y."/>
            <person name="Chuda L."/>
            <person name="Citroen M."/>
            <person name="Collymore A."/>
            <person name="Cooke P."/>
            <person name="Costello M."/>
            <person name="D'Aco K."/>
            <person name="Daza R."/>
            <person name="De Haan G."/>
            <person name="DeGray S."/>
            <person name="DeMaso C."/>
            <person name="Dhargay N."/>
            <person name="Dooley K."/>
            <person name="Dooley E."/>
            <person name="Doricent M."/>
            <person name="Dorje P."/>
            <person name="Dorjee K."/>
            <person name="Dupes A."/>
            <person name="Elong R."/>
            <person name="Falk J."/>
            <person name="Farina A."/>
            <person name="Faro S."/>
            <person name="Ferguson D."/>
            <person name="Fisher S."/>
            <person name="Foley C.D."/>
            <person name="Franke A."/>
            <person name="Friedrich D."/>
            <person name="Gadbois L."/>
            <person name="Gearin G."/>
            <person name="Gearin C.R."/>
            <person name="Giannoukos G."/>
            <person name="Goode T."/>
            <person name="Graham J."/>
            <person name="Grandbois E."/>
            <person name="Grewal S."/>
            <person name="Gyaltsen K."/>
            <person name="Hafez N."/>
            <person name="Hagos B."/>
            <person name="Hall J."/>
            <person name="Henson C."/>
            <person name="Hollinger A."/>
            <person name="Honan T."/>
            <person name="Huard M.D."/>
            <person name="Hughes L."/>
            <person name="Hurhula B."/>
            <person name="Husby M.E."/>
            <person name="Kamat A."/>
            <person name="Kanga B."/>
            <person name="Kashin S."/>
            <person name="Khazanovich D."/>
            <person name="Kisner P."/>
            <person name="Lance K."/>
            <person name="Lara M."/>
            <person name="Lee W."/>
            <person name="Lennon N."/>
            <person name="Letendre F."/>
            <person name="LeVine R."/>
            <person name="Lipovsky A."/>
            <person name="Liu X."/>
            <person name="Liu J."/>
            <person name="Liu S."/>
            <person name="Lokyitsang T."/>
            <person name="Lokyitsang Y."/>
            <person name="Lubonja R."/>
            <person name="Lui A."/>
            <person name="MacDonald P."/>
            <person name="Magnisalis V."/>
            <person name="Maru K."/>
            <person name="Matthews C."/>
            <person name="McCusker W."/>
            <person name="McDonough S."/>
            <person name="Mehta T."/>
            <person name="Meldrim J."/>
            <person name="Meneus L."/>
            <person name="Mihai O."/>
            <person name="Mihalev A."/>
            <person name="Mihova T."/>
            <person name="Mittelman R."/>
            <person name="Mlenga V."/>
            <person name="Montmayeur A."/>
            <person name="Mulrain L."/>
            <person name="Navidi A."/>
            <person name="Naylor J."/>
            <person name="Negash T."/>
            <person name="Nguyen T."/>
            <person name="Nguyen N."/>
            <person name="Nicol R."/>
            <person name="Norbu C."/>
            <person name="Norbu N."/>
            <person name="Novod N."/>
            <person name="O'Neill B."/>
            <person name="Osman S."/>
            <person name="Markiewicz E."/>
            <person name="Oyono O.L."/>
            <person name="Patti C."/>
            <person name="Phunkhang P."/>
            <person name="Pierre F."/>
            <person name="Priest M."/>
            <person name="Raghuraman S."/>
            <person name="Rege F."/>
            <person name="Reyes R."/>
            <person name="Rise C."/>
            <person name="Rogov P."/>
            <person name="Ross K."/>
            <person name="Ryan E."/>
            <person name="Settipalli S."/>
            <person name="Shea T."/>
            <person name="Sherpa N."/>
            <person name="Shi L."/>
            <person name="Shih D."/>
            <person name="Sparrow T."/>
            <person name="Spaulding J."/>
            <person name="Stalker J."/>
            <person name="Stange-Thomann N."/>
            <person name="Stavropoulos S."/>
            <person name="Stone C."/>
            <person name="Strader C."/>
            <person name="Tesfaye S."/>
            <person name="Thomson T."/>
            <person name="Thoulutsang Y."/>
            <person name="Thoulutsang D."/>
            <person name="Topham K."/>
            <person name="Topping I."/>
            <person name="Tsamla T."/>
            <person name="Vassiliev H."/>
            <person name="Vo A."/>
            <person name="Wangchuk T."/>
            <person name="Wangdi T."/>
            <person name="Weiand M."/>
            <person name="Wilkinson J."/>
            <person name="Wilson A."/>
            <person name="Yadav S."/>
            <person name="Young G."/>
            <person name="Yu Q."/>
            <person name="Zembek L."/>
            <person name="Zhong D."/>
            <person name="Zimmer A."/>
            <person name="Zwirko Z."/>
            <person name="Jaffe D.B."/>
            <person name="Alvarez P."/>
            <person name="Brockman W."/>
            <person name="Butler J."/>
            <person name="Chin C."/>
            <person name="Gnerre S."/>
            <person name="Grabherr M."/>
            <person name="Kleber M."/>
            <person name="Mauceli E."/>
            <person name="MacCallum I."/>
        </authorList>
    </citation>
    <scope>NUCLEOTIDE SEQUENCE [LARGE SCALE GENOMIC DNA]</scope>
    <source>
        <strain evidence="18">Tucson 15010-1051.87</strain>
    </source>
</reference>
<keyword evidence="7" id="KW-0967">Endosome</keyword>
<evidence type="ECO:0000256" key="1">
    <source>
        <dbReference type="ARBA" id="ARBA00004496"/>
    </source>
</evidence>
<dbReference type="GO" id="GO:0032510">
    <property type="term" value="P:endosome to lysosome transport via multivesicular body sorting pathway"/>
    <property type="evidence" value="ECO:0007669"/>
    <property type="project" value="TreeGrafter"/>
</dbReference>
<evidence type="ECO:0000256" key="8">
    <source>
        <dbReference type="ARBA" id="ARBA00022927"/>
    </source>
</evidence>
<dbReference type="PANTHER" id="PTHR31612:SF2">
    <property type="entry name" value="MULTIVESICULAR BODY SUBUNIT 12A"/>
    <property type="match status" value="1"/>
</dbReference>
<keyword evidence="10" id="KW-0472">Membrane</keyword>
<dbReference type="AlphaFoldDB" id="A0A0Q9WHM1"/>
<dbReference type="InParanoid" id="A0A0Q9WHM1"/>